<dbReference type="Pfam" id="PF08238">
    <property type="entry name" value="Sel1"/>
    <property type="match status" value="2"/>
</dbReference>
<keyword evidence="4" id="KW-1185">Reference proteome</keyword>
<sequence>GGTTPAGGRLVLGCHDGLDPRRARDGGGADEFRTRAAGGHTCPLCCLPIALPADEHSKFESCCMKMVCLGCDLASYQRGMGGMCAFCRAPTPDSDADALPLIQKRVEARDPVATEVLAQAYYNGDHGLQQDIPRAIELWMEAARRGELDAHYKLGRSYFKGEGVEQDVARGIRHLQQAAIQGHPSSRHALGCHEYDNGTHELALRHFMISAKMGFEESLNRIKQIFMEGHATKAQYAEALKGYQNALEESKSPQREEAKAFLSKLK</sequence>
<comment type="caution">
    <text evidence="3">The sequence shown here is derived from an EMBL/GenBank/DDBJ whole genome shotgun (WGS) entry which is preliminary data.</text>
</comment>
<dbReference type="Proteomes" id="UP000266841">
    <property type="component" value="Unassembled WGS sequence"/>
</dbReference>
<proteinExistence type="inferred from homology"/>
<dbReference type="InterPro" id="IPR050767">
    <property type="entry name" value="Sel1_AlgK"/>
</dbReference>
<dbReference type="InterPro" id="IPR011990">
    <property type="entry name" value="TPR-like_helical_dom_sf"/>
</dbReference>
<evidence type="ECO:0000313" key="3">
    <source>
        <dbReference type="EMBL" id="EJK55878.1"/>
    </source>
</evidence>
<dbReference type="SUPFAM" id="SSF81901">
    <property type="entry name" value="HCP-like"/>
    <property type="match status" value="1"/>
</dbReference>
<dbReference type="OrthoDB" id="2384430at2759"/>
<dbReference type="SMART" id="SM00671">
    <property type="entry name" value="SEL1"/>
    <property type="match status" value="3"/>
</dbReference>
<dbReference type="AlphaFoldDB" id="K0RQ25"/>
<dbReference type="PANTHER" id="PTHR11102:SF160">
    <property type="entry name" value="ERAD-ASSOCIATED E3 UBIQUITIN-PROTEIN LIGASE COMPONENT HRD3"/>
    <property type="match status" value="1"/>
</dbReference>
<feature type="compositionally biased region" description="Basic and acidic residues" evidence="2">
    <location>
        <begin position="248"/>
        <end position="259"/>
    </location>
</feature>
<accession>K0RQ25</accession>
<dbReference type="Gene3D" id="1.25.40.10">
    <property type="entry name" value="Tetratricopeptide repeat domain"/>
    <property type="match status" value="1"/>
</dbReference>
<protein>
    <recommendedName>
        <fullName evidence="5">RING-type domain-containing protein</fullName>
    </recommendedName>
</protein>
<reference evidence="3 4" key="1">
    <citation type="journal article" date="2012" name="Genome Biol.">
        <title>Genome and low-iron response of an oceanic diatom adapted to chronic iron limitation.</title>
        <authorList>
            <person name="Lommer M."/>
            <person name="Specht M."/>
            <person name="Roy A.S."/>
            <person name="Kraemer L."/>
            <person name="Andreson R."/>
            <person name="Gutowska M.A."/>
            <person name="Wolf J."/>
            <person name="Bergner S.V."/>
            <person name="Schilhabel M.B."/>
            <person name="Klostermeier U.C."/>
            <person name="Beiko R.G."/>
            <person name="Rosenstiel P."/>
            <person name="Hippler M."/>
            <person name="Laroche J."/>
        </authorList>
    </citation>
    <scope>NUCLEOTIDE SEQUENCE [LARGE SCALE GENOMIC DNA]</scope>
    <source>
        <strain evidence="3 4">CCMP1005</strain>
    </source>
</reference>
<organism evidence="3 4">
    <name type="scientific">Thalassiosira oceanica</name>
    <name type="common">Marine diatom</name>
    <dbReference type="NCBI Taxonomy" id="159749"/>
    <lineage>
        <taxon>Eukaryota</taxon>
        <taxon>Sar</taxon>
        <taxon>Stramenopiles</taxon>
        <taxon>Ochrophyta</taxon>
        <taxon>Bacillariophyta</taxon>
        <taxon>Coscinodiscophyceae</taxon>
        <taxon>Thalassiosirophycidae</taxon>
        <taxon>Thalassiosirales</taxon>
        <taxon>Thalassiosiraceae</taxon>
        <taxon>Thalassiosira</taxon>
    </lineage>
</organism>
<name>K0RQ25_THAOC</name>
<evidence type="ECO:0000256" key="1">
    <source>
        <dbReference type="ARBA" id="ARBA00038101"/>
    </source>
</evidence>
<dbReference type="PANTHER" id="PTHR11102">
    <property type="entry name" value="SEL-1-LIKE PROTEIN"/>
    <property type="match status" value="1"/>
</dbReference>
<dbReference type="InterPro" id="IPR006597">
    <property type="entry name" value="Sel1-like"/>
</dbReference>
<feature type="region of interest" description="Disordered" evidence="2">
    <location>
        <begin position="247"/>
        <end position="266"/>
    </location>
</feature>
<dbReference type="EMBL" id="AGNL01032996">
    <property type="protein sequence ID" value="EJK55878.1"/>
    <property type="molecule type" value="Genomic_DNA"/>
</dbReference>
<evidence type="ECO:0008006" key="5">
    <source>
        <dbReference type="Google" id="ProtNLM"/>
    </source>
</evidence>
<evidence type="ECO:0000313" key="4">
    <source>
        <dbReference type="Proteomes" id="UP000266841"/>
    </source>
</evidence>
<gene>
    <name evidence="3" type="ORF">THAOC_24331</name>
</gene>
<feature type="non-terminal residue" evidence="3">
    <location>
        <position position="1"/>
    </location>
</feature>
<evidence type="ECO:0000256" key="2">
    <source>
        <dbReference type="SAM" id="MobiDB-lite"/>
    </source>
</evidence>
<comment type="similarity">
    <text evidence="1">Belongs to the sel-1 family.</text>
</comment>